<keyword evidence="1" id="KW-0677">Repeat</keyword>
<proteinExistence type="predicted"/>
<feature type="compositionally biased region" description="Basic and acidic residues" evidence="2">
    <location>
        <begin position="220"/>
        <end position="230"/>
    </location>
</feature>
<dbReference type="InParanoid" id="H3D988"/>
<dbReference type="GO" id="GO:0005102">
    <property type="term" value="F:signaling receptor binding"/>
    <property type="evidence" value="ECO:0007669"/>
    <property type="project" value="TreeGrafter"/>
</dbReference>
<dbReference type="InterPro" id="IPR015098">
    <property type="entry name" value="EBP50_C"/>
</dbReference>
<sequence length="230" mass="24848">DKLLPRLCHMVKGQHGYGFNLHNDKAKRGQFVRAVDPGSAAHDADLRPGDRLVQVNGVDLEGLRHSEVVALIQAGGQEVRLLVVDQETDELFLTLGLPPTTSHDKGQLANPPRRYTEVYVDASAASSEPPTPSPTVELPAADPPSINITVTDSTVETALQRSRPNGSSASQSSRSSTTQSEISSSDMSIPSGLRLSPTAAEARQKFLASRAKKRAPPMDWSKRQEVFSNF</sequence>
<name>H3D988_TETNG</name>
<protein>
    <submittedName>
        <fullName evidence="4">NHERF family PDZ scaffold protein 2</fullName>
    </submittedName>
</protein>
<reference evidence="5" key="1">
    <citation type="journal article" date="2004" name="Nature">
        <title>Genome duplication in the teleost fish Tetraodon nigroviridis reveals the early vertebrate proto-karyotype.</title>
        <authorList>
            <person name="Jaillon O."/>
            <person name="Aury J.-M."/>
            <person name="Brunet F."/>
            <person name="Petit J.-L."/>
            <person name="Stange-Thomann N."/>
            <person name="Mauceli E."/>
            <person name="Bouneau L."/>
            <person name="Fischer C."/>
            <person name="Ozouf-Costaz C."/>
            <person name="Bernot A."/>
            <person name="Nicaud S."/>
            <person name="Jaffe D."/>
            <person name="Fisher S."/>
            <person name="Lutfalla G."/>
            <person name="Dossat C."/>
            <person name="Segurens B."/>
            <person name="Dasilva C."/>
            <person name="Salanoubat M."/>
            <person name="Levy M."/>
            <person name="Boudet N."/>
            <person name="Castellano S."/>
            <person name="Anthouard V."/>
            <person name="Jubin C."/>
            <person name="Castelli V."/>
            <person name="Katinka M."/>
            <person name="Vacherie B."/>
            <person name="Biemont C."/>
            <person name="Skalli Z."/>
            <person name="Cattolico L."/>
            <person name="Poulain J."/>
            <person name="De Berardinis V."/>
            <person name="Cruaud C."/>
            <person name="Duprat S."/>
            <person name="Brottier P."/>
            <person name="Coutanceau J.-P."/>
            <person name="Gouzy J."/>
            <person name="Parra G."/>
            <person name="Lardier G."/>
            <person name="Chapple C."/>
            <person name="McKernan K.J."/>
            <person name="McEwan P."/>
            <person name="Bosak S."/>
            <person name="Kellis M."/>
            <person name="Volff J.-N."/>
            <person name="Guigo R."/>
            <person name="Zody M.C."/>
            <person name="Mesirov J."/>
            <person name="Lindblad-Toh K."/>
            <person name="Birren B."/>
            <person name="Nusbaum C."/>
            <person name="Kahn D."/>
            <person name="Robinson-Rechavi M."/>
            <person name="Laudet V."/>
            <person name="Schachter V."/>
            <person name="Quetier F."/>
            <person name="Saurin W."/>
            <person name="Scarpelli C."/>
            <person name="Wincker P."/>
            <person name="Lander E.S."/>
            <person name="Weissenbach J."/>
            <person name="Roest Crollius H."/>
        </authorList>
    </citation>
    <scope>NUCLEOTIDE SEQUENCE [LARGE SCALE GENOMIC DNA]</scope>
</reference>
<dbReference type="STRING" id="99883.ENSTNIP00000017079"/>
<evidence type="ECO:0000313" key="4">
    <source>
        <dbReference type="Ensembl" id="ENSTNIP00000017079.1"/>
    </source>
</evidence>
<dbReference type="SMART" id="SM00228">
    <property type="entry name" value="PDZ"/>
    <property type="match status" value="1"/>
</dbReference>
<dbReference type="Proteomes" id="UP000007303">
    <property type="component" value="Unassembled WGS sequence"/>
</dbReference>
<dbReference type="CDD" id="cd06768">
    <property type="entry name" value="PDZ_NHERF-like"/>
    <property type="match status" value="1"/>
</dbReference>
<dbReference type="GO" id="GO:0016324">
    <property type="term" value="C:apical plasma membrane"/>
    <property type="evidence" value="ECO:0007669"/>
    <property type="project" value="TreeGrafter"/>
</dbReference>
<reference evidence="4" key="2">
    <citation type="submission" date="2025-08" db="UniProtKB">
        <authorList>
            <consortium name="Ensembl"/>
        </authorList>
    </citation>
    <scope>IDENTIFICATION</scope>
</reference>
<organism evidence="4 5">
    <name type="scientific">Tetraodon nigroviridis</name>
    <name type="common">Spotted green pufferfish</name>
    <name type="synonym">Chelonodon nigroviridis</name>
    <dbReference type="NCBI Taxonomy" id="99883"/>
    <lineage>
        <taxon>Eukaryota</taxon>
        <taxon>Metazoa</taxon>
        <taxon>Chordata</taxon>
        <taxon>Craniata</taxon>
        <taxon>Vertebrata</taxon>
        <taxon>Euteleostomi</taxon>
        <taxon>Actinopterygii</taxon>
        <taxon>Neopterygii</taxon>
        <taxon>Teleostei</taxon>
        <taxon>Neoteleostei</taxon>
        <taxon>Acanthomorphata</taxon>
        <taxon>Eupercaria</taxon>
        <taxon>Tetraodontiformes</taxon>
        <taxon>Tetradontoidea</taxon>
        <taxon>Tetraodontidae</taxon>
        <taxon>Tetraodon</taxon>
    </lineage>
</organism>
<dbReference type="PANTHER" id="PTHR14191">
    <property type="entry name" value="PDZ DOMAIN CONTAINING PROTEIN"/>
    <property type="match status" value="1"/>
</dbReference>
<feature type="compositionally biased region" description="Polar residues" evidence="2">
    <location>
        <begin position="146"/>
        <end position="160"/>
    </location>
</feature>
<keyword evidence="5" id="KW-1185">Reference proteome</keyword>
<dbReference type="InterPro" id="IPR051067">
    <property type="entry name" value="NHER"/>
</dbReference>
<dbReference type="Pfam" id="PF09007">
    <property type="entry name" value="EBP50_C"/>
    <property type="match status" value="1"/>
</dbReference>
<dbReference type="InterPro" id="IPR036034">
    <property type="entry name" value="PDZ_sf"/>
</dbReference>
<dbReference type="PROSITE" id="PS50106">
    <property type="entry name" value="PDZ"/>
    <property type="match status" value="1"/>
</dbReference>
<dbReference type="Pfam" id="PF00595">
    <property type="entry name" value="PDZ"/>
    <property type="match status" value="1"/>
</dbReference>
<dbReference type="OMA" id="SWKRDPF"/>
<feature type="domain" description="PDZ" evidence="3">
    <location>
        <begin position="7"/>
        <end position="87"/>
    </location>
</feature>
<dbReference type="HOGENOM" id="CLU_038627_0_1_1"/>
<feature type="compositionally biased region" description="Low complexity" evidence="2">
    <location>
        <begin position="162"/>
        <end position="192"/>
    </location>
</feature>
<dbReference type="InterPro" id="IPR001478">
    <property type="entry name" value="PDZ"/>
</dbReference>
<dbReference type="GO" id="GO:0072659">
    <property type="term" value="P:protein localization to plasma membrane"/>
    <property type="evidence" value="ECO:0007669"/>
    <property type="project" value="TreeGrafter"/>
</dbReference>
<evidence type="ECO:0000256" key="2">
    <source>
        <dbReference type="SAM" id="MobiDB-lite"/>
    </source>
</evidence>
<evidence type="ECO:0000313" key="5">
    <source>
        <dbReference type="Proteomes" id="UP000007303"/>
    </source>
</evidence>
<accession>H3D988</accession>
<feature type="compositionally biased region" description="Low complexity" evidence="2">
    <location>
        <begin position="122"/>
        <end position="140"/>
    </location>
</feature>
<evidence type="ECO:0000256" key="1">
    <source>
        <dbReference type="ARBA" id="ARBA00022737"/>
    </source>
</evidence>
<dbReference type="Gene3D" id="2.30.42.10">
    <property type="match status" value="1"/>
</dbReference>
<dbReference type="GeneTree" id="ENSGT00950000182849"/>
<dbReference type="Ensembl" id="ENSTNIT00000017295.1">
    <property type="protein sequence ID" value="ENSTNIP00000017079.1"/>
    <property type="gene ID" value="ENSTNIG00000014072.1"/>
</dbReference>
<dbReference type="GO" id="GO:0043495">
    <property type="term" value="F:protein-membrane adaptor activity"/>
    <property type="evidence" value="ECO:0007669"/>
    <property type="project" value="TreeGrafter"/>
</dbReference>
<dbReference type="PANTHER" id="PTHR14191:SF4">
    <property type="entry name" value="NA(+)_H(+) EXCHANGE REGULATORY COFACTOR NHE-RF2"/>
    <property type="match status" value="1"/>
</dbReference>
<dbReference type="AlphaFoldDB" id="H3D988"/>
<dbReference type="SUPFAM" id="SSF50156">
    <property type="entry name" value="PDZ domain-like"/>
    <property type="match status" value="1"/>
</dbReference>
<reference evidence="4" key="3">
    <citation type="submission" date="2025-09" db="UniProtKB">
        <authorList>
            <consortium name="Ensembl"/>
        </authorList>
    </citation>
    <scope>IDENTIFICATION</scope>
</reference>
<evidence type="ECO:0000259" key="3">
    <source>
        <dbReference type="PROSITE" id="PS50106"/>
    </source>
</evidence>
<feature type="region of interest" description="Disordered" evidence="2">
    <location>
        <begin position="121"/>
        <end position="230"/>
    </location>
</feature>